<evidence type="ECO:0000313" key="1">
    <source>
        <dbReference type="EMBL" id="CAI5439147.1"/>
    </source>
</evidence>
<dbReference type="AlphaFoldDB" id="A0A9P1MT96"/>
<keyword evidence="2" id="KW-1185">Reference proteome</keyword>
<proteinExistence type="predicted"/>
<gene>
    <name evidence="1" type="ORF">CAMP_LOCUS1784</name>
</gene>
<protein>
    <submittedName>
        <fullName evidence="1">Uncharacterized protein</fullName>
    </submittedName>
</protein>
<accession>A0A9P1MT96</accession>
<organism evidence="1 2">
    <name type="scientific">Caenorhabditis angaria</name>
    <dbReference type="NCBI Taxonomy" id="860376"/>
    <lineage>
        <taxon>Eukaryota</taxon>
        <taxon>Metazoa</taxon>
        <taxon>Ecdysozoa</taxon>
        <taxon>Nematoda</taxon>
        <taxon>Chromadorea</taxon>
        <taxon>Rhabditida</taxon>
        <taxon>Rhabditina</taxon>
        <taxon>Rhabditomorpha</taxon>
        <taxon>Rhabditoidea</taxon>
        <taxon>Rhabditidae</taxon>
        <taxon>Peloderinae</taxon>
        <taxon>Caenorhabditis</taxon>
    </lineage>
</organism>
<comment type="caution">
    <text evidence="1">The sequence shown here is derived from an EMBL/GenBank/DDBJ whole genome shotgun (WGS) entry which is preliminary data.</text>
</comment>
<name>A0A9P1MT96_9PELO</name>
<dbReference type="EMBL" id="CANHGI010000001">
    <property type="protein sequence ID" value="CAI5439147.1"/>
    <property type="molecule type" value="Genomic_DNA"/>
</dbReference>
<sequence length="341" mass="38943">MFANESMAEQLLSEVMNAIQTNLSKHENSMQKVVKMFVKRAQGFGGDLEKIRECDSEFAYNQITANDLSFIRYDKFQRMIADLREHVPKARAFISELAEEPRDVIAPGVDCFLVPFARLAPRALNAALLGYRDVLIELPTSDFEVQKFKLPAADVANKCCAELVALHFTCGEFGEAKKMMAKLVKPGIAHPIVNIDEKNAKLQRAPKINNISIVVFLPKQVVIDGKSTERTSICLRTSQNRSDNIVARLLMRNERKRYQRNSRLNQCTQSSHRSQDSTSMDFKTVTGWLRTVGIENVELVEDRLEHLKIGSSSSEMTKKWTKEELDRFVEDYIEQNQMNIY</sequence>
<reference evidence="1" key="1">
    <citation type="submission" date="2022-11" db="EMBL/GenBank/DDBJ databases">
        <authorList>
            <person name="Kikuchi T."/>
        </authorList>
    </citation>
    <scope>NUCLEOTIDE SEQUENCE</scope>
    <source>
        <strain evidence="1">PS1010</strain>
    </source>
</reference>
<dbReference type="Proteomes" id="UP001152747">
    <property type="component" value="Unassembled WGS sequence"/>
</dbReference>
<evidence type="ECO:0000313" key="2">
    <source>
        <dbReference type="Proteomes" id="UP001152747"/>
    </source>
</evidence>